<reference evidence="2 3" key="1">
    <citation type="submission" date="2020-02" db="EMBL/GenBank/DDBJ databases">
        <title>Genome sequencing for Kineobactrum sp. M2.</title>
        <authorList>
            <person name="Park S.-J."/>
        </authorList>
    </citation>
    <scope>NUCLEOTIDE SEQUENCE [LARGE SCALE GENOMIC DNA]</scope>
    <source>
        <strain evidence="2 3">M2</strain>
    </source>
</reference>
<dbReference type="SUPFAM" id="SSF109604">
    <property type="entry name" value="HD-domain/PDEase-like"/>
    <property type="match status" value="1"/>
</dbReference>
<name>A0A6C0U1N3_9GAMM</name>
<proteinExistence type="predicted"/>
<dbReference type="PANTHER" id="PTHR43155:SF2">
    <property type="entry name" value="CYCLIC DI-GMP PHOSPHODIESTERASE PA4108"/>
    <property type="match status" value="1"/>
</dbReference>
<dbReference type="InterPro" id="IPR037522">
    <property type="entry name" value="HD_GYP_dom"/>
</dbReference>
<evidence type="ECO:0000259" key="1">
    <source>
        <dbReference type="PROSITE" id="PS51832"/>
    </source>
</evidence>
<dbReference type="PANTHER" id="PTHR43155">
    <property type="entry name" value="CYCLIC DI-GMP PHOSPHODIESTERASE PA4108-RELATED"/>
    <property type="match status" value="1"/>
</dbReference>
<dbReference type="GO" id="GO:0008081">
    <property type="term" value="F:phosphoric diester hydrolase activity"/>
    <property type="evidence" value="ECO:0007669"/>
    <property type="project" value="UniProtKB-ARBA"/>
</dbReference>
<dbReference type="Proteomes" id="UP000477680">
    <property type="component" value="Chromosome"/>
</dbReference>
<dbReference type="InterPro" id="IPR003607">
    <property type="entry name" value="HD/PDEase_dom"/>
</dbReference>
<dbReference type="Pfam" id="PF13487">
    <property type="entry name" value="HD_5"/>
    <property type="match status" value="1"/>
</dbReference>
<dbReference type="KEGG" id="kim:G3T16_11935"/>
<accession>A0A6C0U1N3</accession>
<evidence type="ECO:0000313" key="3">
    <source>
        <dbReference type="Proteomes" id="UP000477680"/>
    </source>
</evidence>
<dbReference type="CDD" id="cd00077">
    <property type="entry name" value="HDc"/>
    <property type="match status" value="1"/>
</dbReference>
<evidence type="ECO:0000313" key="2">
    <source>
        <dbReference type="EMBL" id="QIB66020.1"/>
    </source>
</evidence>
<dbReference type="Gene3D" id="1.10.3210.10">
    <property type="entry name" value="Hypothetical protein af1432"/>
    <property type="match status" value="1"/>
</dbReference>
<organism evidence="2 3">
    <name type="scientific">Kineobactrum salinum</name>
    <dbReference type="NCBI Taxonomy" id="2708301"/>
    <lineage>
        <taxon>Bacteria</taxon>
        <taxon>Pseudomonadati</taxon>
        <taxon>Pseudomonadota</taxon>
        <taxon>Gammaproteobacteria</taxon>
        <taxon>Cellvibrionales</taxon>
        <taxon>Halieaceae</taxon>
        <taxon>Kineobactrum</taxon>
    </lineage>
</organism>
<dbReference type="AlphaFoldDB" id="A0A6C0U1N3"/>
<dbReference type="RefSeq" id="WP_163495457.1">
    <property type="nucleotide sequence ID" value="NZ_CP048711.1"/>
</dbReference>
<feature type="domain" description="HD-GYP" evidence="1">
    <location>
        <begin position="143"/>
        <end position="339"/>
    </location>
</feature>
<keyword evidence="3" id="KW-1185">Reference proteome</keyword>
<dbReference type="EMBL" id="CP048711">
    <property type="protein sequence ID" value="QIB66020.1"/>
    <property type="molecule type" value="Genomic_DNA"/>
</dbReference>
<dbReference type="Pfam" id="PF11871">
    <property type="entry name" value="DUF3391"/>
    <property type="match status" value="1"/>
</dbReference>
<dbReference type="PROSITE" id="PS51832">
    <property type="entry name" value="HD_GYP"/>
    <property type="match status" value="1"/>
</dbReference>
<sequence>MLEIVKIATSDLEIGMFVSSLDRPWLETPFALQGFQVSSENDIQILRRYCQYVYVDVEQSRHSGTPLERSISSQRPRVPKAKLFPNRKLKTYQDQAYWKEEYPKAETAVRELASGVENIFRQVSDGAALDVVRVKRSVEPMIDSISRNPDACIWLARMKQQDEYTYQHSLAASIWAVALGRQLGLPRSDLRSLAIGGLLFDVGKLRVDPALLAADRKLEPHEWEAVREHVRYGVEMIGETGLMNTDVIDMVTHHHERHNGSGYPQGLQGDAIPVFARIAAIVDCYDAITTHRSYARAISPSTAIKMLYDAKDTDFQAELVEEFIQAVGIYPAGTLVELSSGEVAVVVAEYRTRRLRPRVMVLLDADKNPFAEIKTLDLLHETHAANGEPLDIVNSLEPGAFGINMSGIQL</sequence>
<gene>
    <name evidence="2" type="ORF">G3T16_11935</name>
</gene>
<protein>
    <submittedName>
        <fullName evidence="2">HD-GYP domain-containing protein</fullName>
    </submittedName>
</protein>
<dbReference type="InterPro" id="IPR021812">
    <property type="entry name" value="DUF3391"/>
</dbReference>
<dbReference type="SMART" id="SM00471">
    <property type="entry name" value="HDc"/>
    <property type="match status" value="1"/>
</dbReference>